<keyword evidence="3" id="KW-1185">Reference proteome</keyword>
<feature type="signal peptide" evidence="1">
    <location>
        <begin position="1"/>
        <end position="27"/>
    </location>
</feature>
<name>A0A0A0ENK1_9GAMM</name>
<evidence type="ECO:0000313" key="2">
    <source>
        <dbReference type="EMBL" id="KGM52566.1"/>
    </source>
</evidence>
<evidence type="ECO:0000256" key="1">
    <source>
        <dbReference type="SAM" id="SignalP"/>
    </source>
</evidence>
<organism evidence="2 3">
    <name type="scientific">Lysobacter concretionis Ko07 = DSM 16239</name>
    <dbReference type="NCBI Taxonomy" id="1122185"/>
    <lineage>
        <taxon>Bacteria</taxon>
        <taxon>Pseudomonadati</taxon>
        <taxon>Pseudomonadota</taxon>
        <taxon>Gammaproteobacteria</taxon>
        <taxon>Lysobacterales</taxon>
        <taxon>Lysobacteraceae</taxon>
        <taxon>Novilysobacter</taxon>
    </lineage>
</organism>
<keyword evidence="1" id="KW-0732">Signal</keyword>
<feature type="chain" id="PRO_5001969247" evidence="1">
    <location>
        <begin position="28"/>
        <end position="327"/>
    </location>
</feature>
<sequence length="327" mass="35573">MLNMMRGALVMLALVVGASASAGSVRALDQASDQPDQAMPRVPFLGGFLQESRIVYPLQVGQWEAMGEKRYDHPELGVSVRYAQSGNSDGWIDVYFYPAGVLSDEQLEAVARSELDGIRNAAVQRGLAEPMIGELLSVALTVSQEPDAEPVKGHVVGLVFTQDGQRIPSAMAIVLDRLYFIKGRYSVKGALMEEAGVRLQLQEFFADLVPQLRIVSRGACWSEMPIQQMEGDVAPAEALMSMSDEDRLNGYVLPDRIVARDPDSNEAKALMLMGMVATERLFPGCVPAESINPDVAEGMREIRIEYRAGESMGPPVQPVGIGRMSEA</sequence>
<evidence type="ECO:0000313" key="3">
    <source>
        <dbReference type="Proteomes" id="UP000030017"/>
    </source>
</evidence>
<dbReference type="Proteomes" id="UP000030017">
    <property type="component" value="Unassembled WGS sequence"/>
</dbReference>
<comment type="caution">
    <text evidence="2">The sequence shown here is derived from an EMBL/GenBank/DDBJ whole genome shotgun (WGS) entry which is preliminary data.</text>
</comment>
<dbReference type="STRING" id="1122185.N792_05745"/>
<proteinExistence type="predicted"/>
<accession>A0A0A0ENK1</accession>
<protein>
    <submittedName>
        <fullName evidence="2">Uncharacterized protein</fullName>
    </submittedName>
</protein>
<dbReference type="AlphaFoldDB" id="A0A0A0ENK1"/>
<dbReference type="RefSeq" id="WP_036192803.1">
    <property type="nucleotide sequence ID" value="NZ_AVPS01000003.1"/>
</dbReference>
<dbReference type="OrthoDB" id="6058885at2"/>
<gene>
    <name evidence="2" type="ORF">N792_05745</name>
</gene>
<dbReference type="eggNOG" id="ENOG50329F0">
    <property type="taxonomic scope" value="Bacteria"/>
</dbReference>
<reference evidence="2 3" key="1">
    <citation type="submission" date="2013-08" db="EMBL/GenBank/DDBJ databases">
        <title>Genome sequencing of Lysobacter.</title>
        <authorList>
            <person name="Zhang S."/>
            <person name="Wang G."/>
        </authorList>
    </citation>
    <scope>NUCLEOTIDE SEQUENCE [LARGE SCALE GENOMIC DNA]</scope>
    <source>
        <strain evidence="2 3">Ko07</strain>
    </source>
</reference>
<dbReference type="EMBL" id="AVPS01000003">
    <property type="protein sequence ID" value="KGM52566.1"/>
    <property type="molecule type" value="Genomic_DNA"/>
</dbReference>